<dbReference type="CDD" id="cd07459">
    <property type="entry name" value="CRD_TK_ROR_like"/>
    <property type="match status" value="1"/>
</dbReference>
<evidence type="ECO:0000256" key="21">
    <source>
        <dbReference type="RuleBase" id="RU000312"/>
    </source>
</evidence>
<dbReference type="SUPFAM" id="SSF48726">
    <property type="entry name" value="Immunoglobulin"/>
    <property type="match status" value="1"/>
</dbReference>
<feature type="binding site" evidence="20">
    <location>
        <position position="452"/>
    </location>
    <ligand>
        <name>ATP</name>
        <dbReference type="ChEBI" id="CHEBI:30616"/>
    </ligand>
</feature>
<keyword evidence="4" id="KW-0808">Transferase</keyword>
<evidence type="ECO:0000259" key="25">
    <source>
        <dbReference type="PROSITE" id="PS50038"/>
    </source>
</evidence>
<keyword evidence="5 21" id="KW-0812">Transmembrane</keyword>
<dbReference type="FunFam" id="1.10.510.10:FF:000116">
    <property type="entry name" value="inactive tyrosine-protein kinase transmembrane receptor ROR1"/>
    <property type="match status" value="1"/>
</dbReference>
<dbReference type="InterPro" id="IPR013806">
    <property type="entry name" value="Kringle-like"/>
</dbReference>
<keyword evidence="15" id="KW-0325">Glycoprotein</keyword>
<evidence type="ECO:0000313" key="28">
    <source>
        <dbReference type="EMBL" id="KAK3091292.1"/>
    </source>
</evidence>
<feature type="domain" description="FZ" evidence="25">
    <location>
        <begin position="124"/>
        <end position="257"/>
    </location>
</feature>
<dbReference type="InterPro" id="IPR008266">
    <property type="entry name" value="Tyr_kinase_AS"/>
</dbReference>
<dbReference type="SUPFAM" id="SSF56112">
    <property type="entry name" value="Protein kinase-like (PK-like)"/>
    <property type="match status" value="1"/>
</dbReference>
<dbReference type="InterPro" id="IPR017441">
    <property type="entry name" value="Protein_kinase_ATP_BS"/>
</dbReference>
<dbReference type="InterPro" id="IPR001245">
    <property type="entry name" value="Ser-Thr/Tyr_kinase_cat_dom"/>
</dbReference>
<evidence type="ECO:0000256" key="10">
    <source>
        <dbReference type="ARBA" id="ARBA00023018"/>
    </source>
</evidence>
<dbReference type="InterPro" id="IPR013783">
    <property type="entry name" value="Ig-like_fold"/>
</dbReference>
<dbReference type="GO" id="GO:0004714">
    <property type="term" value="F:transmembrane receptor protein tyrosine kinase activity"/>
    <property type="evidence" value="ECO:0007669"/>
    <property type="project" value="UniProtKB-EC"/>
</dbReference>
<comment type="subcellular location">
    <subcellularLocation>
        <location evidence="1">Membrane</location>
        <topology evidence="1">Single-pass type I membrane protein</topology>
    </subcellularLocation>
    <subcellularLocation>
        <location evidence="17">Synapse</location>
    </subcellularLocation>
</comment>
<dbReference type="Gene3D" id="2.60.40.10">
    <property type="entry name" value="Immunoglobulins"/>
    <property type="match status" value="1"/>
</dbReference>
<dbReference type="InterPro" id="IPR003599">
    <property type="entry name" value="Ig_sub"/>
</dbReference>
<keyword evidence="8 20" id="KW-0067">ATP-binding</keyword>
<evidence type="ECO:0000256" key="17">
    <source>
        <dbReference type="ARBA" id="ARBA00034103"/>
    </source>
</evidence>
<dbReference type="PROSITE" id="PS50070">
    <property type="entry name" value="KRINGLE_2"/>
    <property type="match status" value="1"/>
</dbReference>
<evidence type="ECO:0000256" key="9">
    <source>
        <dbReference type="ARBA" id="ARBA00022989"/>
    </source>
</evidence>
<evidence type="ECO:0000313" key="29">
    <source>
        <dbReference type="Proteomes" id="UP001186944"/>
    </source>
</evidence>
<name>A0AA88XS15_PINIB</name>
<dbReference type="GO" id="GO:0017147">
    <property type="term" value="F:Wnt-protein binding"/>
    <property type="evidence" value="ECO:0007669"/>
    <property type="project" value="TreeGrafter"/>
</dbReference>
<dbReference type="SUPFAM" id="SSF57440">
    <property type="entry name" value="Kringle-like"/>
    <property type="match status" value="1"/>
</dbReference>
<reference evidence="28" key="1">
    <citation type="submission" date="2019-08" db="EMBL/GenBank/DDBJ databases">
        <title>The improved chromosome-level genome for the pearl oyster Pinctada fucata martensii using PacBio sequencing and Hi-C.</title>
        <authorList>
            <person name="Zheng Z."/>
        </authorList>
    </citation>
    <scope>NUCLEOTIDE SEQUENCE</scope>
    <source>
        <strain evidence="28">ZZ-2019</strain>
        <tissue evidence="28">Adductor muscle</tissue>
    </source>
</reference>
<keyword evidence="16" id="KW-0393">Immunoglobulin domain</keyword>
<dbReference type="InterPro" id="IPR011009">
    <property type="entry name" value="Kinase-like_dom_sf"/>
</dbReference>
<protein>
    <recommendedName>
        <fullName evidence="21">Tyrosine-protein kinase receptor</fullName>
        <ecNumber evidence="21">2.7.10.1</ecNumber>
    </recommendedName>
</protein>
<evidence type="ECO:0000256" key="2">
    <source>
        <dbReference type="ARBA" id="ARBA00022553"/>
    </source>
</evidence>
<dbReference type="AlphaFoldDB" id="A0AA88XS15"/>
<dbReference type="GO" id="GO:0005524">
    <property type="term" value="F:ATP binding"/>
    <property type="evidence" value="ECO:0007669"/>
    <property type="project" value="UniProtKB-UniRule"/>
</dbReference>
<proteinExistence type="inferred from homology"/>
<evidence type="ECO:0000256" key="16">
    <source>
        <dbReference type="ARBA" id="ARBA00023319"/>
    </source>
</evidence>
<feature type="domain" description="Kringle" evidence="26">
    <location>
        <begin position="274"/>
        <end position="348"/>
    </location>
</feature>
<evidence type="ECO:0000256" key="5">
    <source>
        <dbReference type="ARBA" id="ARBA00022692"/>
    </source>
</evidence>
<keyword evidence="11 23" id="KW-0472">Membrane</keyword>
<dbReference type="Pfam" id="PF07714">
    <property type="entry name" value="PK_Tyr_Ser-Thr"/>
    <property type="match status" value="1"/>
</dbReference>
<keyword evidence="6 20" id="KW-0547">Nucleotide-binding</keyword>
<sequence>MKNITKYKGDDVRIRCEISGNPLPQYYWYKDDIPIGKKDARMNSKNTPWGSRLKIENADVNDSGWYTCIASNVAGEVNATGFLTIKNEYPPPGKKDRDGGKSGAPDISDEDGMYKEEDRKSQESGVGFCQDFRGSTCATFLGNKTIYVTSEYSQGVKEEKFITGFTIIASTKDMTSECQKYAIKFLCLFTFPPCDGTVTDPQPVKMCRDECEMLEQKICKNEYRLGMNHPMLGSDFMPVCRELAHPDSAEGRKCFRIGVPVDKKDMNYKKEVETCYKSVGETYTGPISQTQSGKPCEYWTNNPKYPTHLFNMLGDHNKCRNPSGAPSGPWCYTDPSFLRNETCGIPKCMGAEPVNKLMYILVPGIIVPLALVILIAVVCLCQRHKASNSKEGNSVPSQLNSETLPLTGKGGGCRTKEFQLSQIRFLQELGEGAFGKVYRGEVAGIPEKVAIKTLKENAMPKVKNDFRREVDLMSELRHPNIVCLLGVCMKQEPMCMLFEHMPYGDLHEYLISHSPNSDISSEVGDSSGKKMILEYPEMLHIATQIAAGMEYLASHHFVHRDLAARNVLVGEGLSVKISDFGLSRDIYSSDYYRVQSKSLLPVRWMPPESIMYGKFTTESDIWSFGVLLWEIFSYGLQPYYGYSNQEVIEVVRARQILPNPDDCPTRIYGVMVECWHEMPGRRPPFREIHARLRQWKTEVMMQNPHWSLSQSHSAHSSSTQHSTQSGPSHHSSTGPSNTTAMTGLTGSSGGSDPTHPHGQIQVMAPPNYHELPRVHYMPNQTHMPPHQMPQYAAPQPHHMMEHPPVVNMTSQSKPQQQPLYPVINQNGPSKISPAGSIASSQKSSISSTSQDSSPNYKPGPATLPLTQTNVNNCVSNGPQLNGPSTDCQRFNSLMTQNSYIPEHRTADYHE</sequence>
<dbReference type="SMART" id="SM00409">
    <property type="entry name" value="IG"/>
    <property type="match status" value="1"/>
</dbReference>
<evidence type="ECO:0000259" key="24">
    <source>
        <dbReference type="PROSITE" id="PS50011"/>
    </source>
</evidence>
<comment type="caution">
    <text evidence="19">Lacks conserved residue(s) required for the propagation of feature annotation.</text>
</comment>
<evidence type="ECO:0000256" key="3">
    <source>
        <dbReference type="ARBA" id="ARBA00022572"/>
    </source>
</evidence>
<feature type="compositionally biased region" description="Low complexity" evidence="22">
    <location>
        <begin position="707"/>
        <end position="739"/>
    </location>
</feature>
<keyword evidence="3 19" id="KW-0420">Kringle</keyword>
<evidence type="ECO:0000256" key="22">
    <source>
        <dbReference type="SAM" id="MobiDB-lite"/>
    </source>
</evidence>
<dbReference type="EMBL" id="VSWD01000010">
    <property type="protein sequence ID" value="KAK3091292.1"/>
    <property type="molecule type" value="Genomic_DNA"/>
</dbReference>
<dbReference type="PRINTS" id="PR00109">
    <property type="entry name" value="TYRKINASE"/>
</dbReference>
<comment type="caution">
    <text evidence="28">The sequence shown here is derived from an EMBL/GenBank/DDBJ whole genome shotgun (WGS) entry which is preliminary data.</text>
</comment>
<dbReference type="PANTHER" id="PTHR24416">
    <property type="entry name" value="TYROSINE-PROTEIN KINASE RECEPTOR"/>
    <property type="match status" value="1"/>
</dbReference>
<dbReference type="PROSITE" id="PS00239">
    <property type="entry name" value="RECEPTOR_TYR_KIN_II"/>
    <property type="match status" value="1"/>
</dbReference>
<keyword evidence="10" id="KW-0770">Synapse</keyword>
<dbReference type="PROSITE" id="PS50038">
    <property type="entry name" value="FZ"/>
    <property type="match status" value="1"/>
</dbReference>
<feature type="region of interest" description="Disordered" evidence="22">
    <location>
        <begin position="779"/>
        <end position="864"/>
    </location>
</feature>
<keyword evidence="2 21" id="KW-0597">Phosphoprotein</keyword>
<organism evidence="28 29">
    <name type="scientific">Pinctada imbricata</name>
    <name type="common">Atlantic pearl-oyster</name>
    <name type="synonym">Pinctada martensii</name>
    <dbReference type="NCBI Taxonomy" id="66713"/>
    <lineage>
        <taxon>Eukaryota</taxon>
        <taxon>Metazoa</taxon>
        <taxon>Spiralia</taxon>
        <taxon>Lophotrochozoa</taxon>
        <taxon>Mollusca</taxon>
        <taxon>Bivalvia</taxon>
        <taxon>Autobranchia</taxon>
        <taxon>Pteriomorphia</taxon>
        <taxon>Pterioida</taxon>
        <taxon>Pterioidea</taxon>
        <taxon>Pteriidae</taxon>
        <taxon>Pinctada</taxon>
    </lineage>
</organism>
<keyword evidence="12" id="KW-0829">Tyrosine-protein kinase</keyword>
<dbReference type="GO" id="GO:0005886">
    <property type="term" value="C:plasma membrane"/>
    <property type="evidence" value="ECO:0007669"/>
    <property type="project" value="TreeGrafter"/>
</dbReference>
<keyword evidence="13" id="KW-1015">Disulfide bond</keyword>
<feature type="region of interest" description="Disordered" evidence="22">
    <location>
        <begin position="706"/>
        <end position="762"/>
    </location>
</feature>
<feature type="region of interest" description="Disordered" evidence="22">
    <location>
        <begin position="85"/>
        <end position="117"/>
    </location>
</feature>
<dbReference type="InterPro" id="IPR036790">
    <property type="entry name" value="Frizzled_dom_sf"/>
</dbReference>
<gene>
    <name evidence="28" type="ORF">FSP39_018693</name>
</gene>
<dbReference type="CDD" id="cd05048">
    <property type="entry name" value="PTKc_Ror"/>
    <property type="match status" value="1"/>
</dbReference>
<keyword evidence="29" id="KW-1185">Reference proteome</keyword>
<keyword evidence="9 23" id="KW-1133">Transmembrane helix</keyword>
<dbReference type="PROSITE" id="PS00109">
    <property type="entry name" value="PROTEIN_KINASE_TYR"/>
    <property type="match status" value="1"/>
</dbReference>
<dbReference type="Gene3D" id="1.10.510.10">
    <property type="entry name" value="Transferase(Phosphotransferase) domain 1"/>
    <property type="match status" value="1"/>
</dbReference>
<evidence type="ECO:0000256" key="7">
    <source>
        <dbReference type="ARBA" id="ARBA00022777"/>
    </source>
</evidence>
<dbReference type="PRINTS" id="PR00018">
    <property type="entry name" value="KRINGLE"/>
</dbReference>
<evidence type="ECO:0000256" key="20">
    <source>
        <dbReference type="PROSITE-ProRule" id="PRU10141"/>
    </source>
</evidence>
<evidence type="ECO:0000259" key="26">
    <source>
        <dbReference type="PROSITE" id="PS50070"/>
    </source>
</evidence>
<dbReference type="InterPro" id="IPR050122">
    <property type="entry name" value="RTK"/>
</dbReference>
<evidence type="ECO:0000256" key="4">
    <source>
        <dbReference type="ARBA" id="ARBA00022679"/>
    </source>
</evidence>
<comment type="similarity">
    <text evidence="21">Belongs to the protein kinase superfamily. Tyr protein kinase family. Insulin receptor subfamily.</text>
</comment>
<dbReference type="InterPro" id="IPR000001">
    <property type="entry name" value="Kringle"/>
</dbReference>
<dbReference type="InterPro" id="IPR041775">
    <property type="entry name" value="Ror-like_CRD"/>
</dbReference>
<dbReference type="InterPro" id="IPR003598">
    <property type="entry name" value="Ig_sub2"/>
</dbReference>
<dbReference type="PROSITE" id="PS00107">
    <property type="entry name" value="PROTEIN_KINASE_ATP"/>
    <property type="match status" value="1"/>
</dbReference>
<dbReference type="GO" id="GO:0007169">
    <property type="term" value="P:cell surface receptor protein tyrosine kinase signaling pathway"/>
    <property type="evidence" value="ECO:0007669"/>
    <property type="project" value="InterPro"/>
</dbReference>
<evidence type="ECO:0000256" key="14">
    <source>
        <dbReference type="ARBA" id="ARBA00023170"/>
    </source>
</evidence>
<dbReference type="SMART" id="SM00219">
    <property type="entry name" value="TyrKc"/>
    <property type="match status" value="1"/>
</dbReference>
<dbReference type="InterPro" id="IPR013098">
    <property type="entry name" value="Ig_I-set"/>
</dbReference>
<dbReference type="InterPro" id="IPR007110">
    <property type="entry name" value="Ig-like_dom"/>
</dbReference>
<evidence type="ECO:0000256" key="19">
    <source>
        <dbReference type="PROSITE-ProRule" id="PRU00121"/>
    </source>
</evidence>
<dbReference type="InterPro" id="IPR020635">
    <property type="entry name" value="Tyr_kinase_cat_dom"/>
</dbReference>
<feature type="transmembrane region" description="Helical" evidence="23">
    <location>
        <begin position="357"/>
        <end position="381"/>
    </location>
</feature>
<dbReference type="InterPro" id="IPR020067">
    <property type="entry name" value="Frizzled_dom"/>
</dbReference>
<dbReference type="Pfam" id="PF01392">
    <property type="entry name" value="Fz"/>
    <property type="match status" value="1"/>
</dbReference>
<dbReference type="Gene3D" id="1.10.2000.10">
    <property type="entry name" value="Frizzled cysteine-rich domain"/>
    <property type="match status" value="1"/>
</dbReference>
<evidence type="ECO:0000256" key="12">
    <source>
        <dbReference type="ARBA" id="ARBA00023137"/>
    </source>
</evidence>
<evidence type="ECO:0000256" key="1">
    <source>
        <dbReference type="ARBA" id="ARBA00004479"/>
    </source>
</evidence>
<evidence type="ECO:0000256" key="23">
    <source>
        <dbReference type="SAM" id="Phobius"/>
    </source>
</evidence>
<comment type="catalytic activity">
    <reaction evidence="18 21">
        <text>L-tyrosyl-[protein] + ATP = O-phospho-L-tyrosyl-[protein] + ADP + H(+)</text>
        <dbReference type="Rhea" id="RHEA:10596"/>
        <dbReference type="Rhea" id="RHEA-COMP:10136"/>
        <dbReference type="Rhea" id="RHEA-COMP:20101"/>
        <dbReference type="ChEBI" id="CHEBI:15378"/>
        <dbReference type="ChEBI" id="CHEBI:30616"/>
        <dbReference type="ChEBI" id="CHEBI:46858"/>
        <dbReference type="ChEBI" id="CHEBI:61978"/>
        <dbReference type="ChEBI" id="CHEBI:456216"/>
        <dbReference type="EC" id="2.7.10.1"/>
    </reaction>
</comment>
<dbReference type="InterPro" id="IPR036179">
    <property type="entry name" value="Ig-like_dom_sf"/>
</dbReference>
<dbReference type="Pfam" id="PF07679">
    <property type="entry name" value="I-set"/>
    <property type="match status" value="1"/>
</dbReference>
<feature type="compositionally biased region" description="Low complexity" evidence="22">
    <location>
        <begin position="832"/>
        <end position="854"/>
    </location>
</feature>
<evidence type="ECO:0000256" key="15">
    <source>
        <dbReference type="ARBA" id="ARBA00023180"/>
    </source>
</evidence>
<feature type="compositionally biased region" description="Polar residues" evidence="22">
    <location>
        <begin position="807"/>
        <end position="829"/>
    </location>
</feature>
<dbReference type="GO" id="GO:0043235">
    <property type="term" value="C:receptor complex"/>
    <property type="evidence" value="ECO:0007669"/>
    <property type="project" value="TreeGrafter"/>
</dbReference>
<dbReference type="InterPro" id="IPR000719">
    <property type="entry name" value="Prot_kinase_dom"/>
</dbReference>
<evidence type="ECO:0000256" key="6">
    <source>
        <dbReference type="ARBA" id="ARBA00022741"/>
    </source>
</evidence>
<dbReference type="PROSITE" id="PS50835">
    <property type="entry name" value="IG_LIKE"/>
    <property type="match status" value="1"/>
</dbReference>
<dbReference type="SMART" id="SM00130">
    <property type="entry name" value="KR"/>
    <property type="match status" value="1"/>
</dbReference>
<dbReference type="Gene3D" id="2.40.20.10">
    <property type="entry name" value="Plasminogen Kringle 4"/>
    <property type="match status" value="1"/>
</dbReference>
<dbReference type="PROSITE" id="PS50011">
    <property type="entry name" value="PROTEIN_KINASE_DOM"/>
    <property type="match status" value="1"/>
</dbReference>
<evidence type="ECO:0000259" key="27">
    <source>
        <dbReference type="PROSITE" id="PS50835"/>
    </source>
</evidence>
<dbReference type="Gene3D" id="3.30.200.20">
    <property type="entry name" value="Phosphorylase Kinase, domain 1"/>
    <property type="match status" value="1"/>
</dbReference>
<evidence type="ECO:0000256" key="18">
    <source>
        <dbReference type="ARBA" id="ARBA00051243"/>
    </source>
</evidence>
<keyword evidence="14 21" id="KW-0675">Receptor</keyword>
<feature type="domain" description="Protein kinase" evidence="24">
    <location>
        <begin position="423"/>
        <end position="692"/>
    </location>
</feature>
<dbReference type="SMART" id="SM00408">
    <property type="entry name" value="IGc2"/>
    <property type="match status" value="1"/>
</dbReference>
<feature type="domain" description="Ig-like" evidence="27">
    <location>
        <begin position="1"/>
        <end position="84"/>
    </location>
</feature>
<evidence type="ECO:0000256" key="11">
    <source>
        <dbReference type="ARBA" id="ARBA00023136"/>
    </source>
</evidence>
<dbReference type="Pfam" id="PF00051">
    <property type="entry name" value="Kringle"/>
    <property type="match status" value="1"/>
</dbReference>
<dbReference type="PANTHER" id="PTHR24416:SF611">
    <property type="entry name" value="TYROSINE-PROTEIN KINASE TRANSMEMBRANE RECEPTOR ROR"/>
    <property type="match status" value="1"/>
</dbReference>
<dbReference type="GO" id="GO:0045202">
    <property type="term" value="C:synapse"/>
    <property type="evidence" value="ECO:0007669"/>
    <property type="project" value="UniProtKB-SubCell"/>
</dbReference>
<dbReference type="FunFam" id="2.60.40.10:FF:000032">
    <property type="entry name" value="palladin isoform X1"/>
    <property type="match status" value="1"/>
</dbReference>
<evidence type="ECO:0000256" key="8">
    <source>
        <dbReference type="ARBA" id="ARBA00022840"/>
    </source>
</evidence>
<dbReference type="EC" id="2.7.10.1" evidence="21"/>
<evidence type="ECO:0000256" key="13">
    <source>
        <dbReference type="ARBA" id="ARBA00023157"/>
    </source>
</evidence>
<dbReference type="CDD" id="cd00108">
    <property type="entry name" value="KR"/>
    <property type="match status" value="1"/>
</dbReference>
<dbReference type="InterPro" id="IPR002011">
    <property type="entry name" value="Tyr_kinase_rcpt_2_CS"/>
</dbReference>
<keyword evidence="7" id="KW-0418">Kinase</keyword>
<dbReference type="InterPro" id="IPR038178">
    <property type="entry name" value="Kringle_sf"/>
</dbReference>
<dbReference type="Proteomes" id="UP001186944">
    <property type="component" value="Unassembled WGS sequence"/>
</dbReference>
<accession>A0AA88XS15</accession>